<comment type="similarity">
    <text evidence="1 4">Belongs to the aldehyde dehydrogenase family.</text>
</comment>
<dbReference type="InterPro" id="IPR050740">
    <property type="entry name" value="Aldehyde_DH_Superfamily"/>
</dbReference>
<proteinExistence type="inferred from homology"/>
<dbReference type="PANTHER" id="PTHR43353">
    <property type="entry name" value="SUCCINATE-SEMIALDEHYDE DEHYDROGENASE, MITOCHONDRIAL"/>
    <property type="match status" value="1"/>
</dbReference>
<dbReference type="InterPro" id="IPR016161">
    <property type="entry name" value="Ald_DH/histidinol_DH"/>
</dbReference>
<dbReference type="SUPFAM" id="SSF53720">
    <property type="entry name" value="ALDH-like"/>
    <property type="match status" value="1"/>
</dbReference>
<dbReference type="PROSITE" id="PS00687">
    <property type="entry name" value="ALDEHYDE_DEHYDR_GLU"/>
    <property type="match status" value="1"/>
</dbReference>
<dbReference type="InterPro" id="IPR015590">
    <property type="entry name" value="Aldehyde_DH_dom"/>
</dbReference>
<feature type="active site" evidence="3">
    <location>
        <position position="254"/>
    </location>
</feature>
<evidence type="ECO:0000313" key="7">
    <source>
        <dbReference type="Proteomes" id="UP000663992"/>
    </source>
</evidence>
<comment type="caution">
    <text evidence="6">The sequence shown here is derived from an EMBL/GenBank/DDBJ whole genome shotgun (WGS) entry which is preliminary data.</text>
</comment>
<protein>
    <submittedName>
        <fullName evidence="6">NAD-dependent succinate-semialdehyde dehydrogenase</fullName>
    </submittedName>
</protein>
<organism evidence="6 7">
    <name type="scientific">Bowmanella yangjiangensis</name>
    <dbReference type="NCBI Taxonomy" id="2811230"/>
    <lineage>
        <taxon>Bacteria</taxon>
        <taxon>Pseudomonadati</taxon>
        <taxon>Pseudomonadota</taxon>
        <taxon>Gammaproteobacteria</taxon>
        <taxon>Alteromonadales</taxon>
        <taxon>Alteromonadaceae</taxon>
        <taxon>Bowmanella</taxon>
    </lineage>
</organism>
<evidence type="ECO:0000256" key="4">
    <source>
        <dbReference type="RuleBase" id="RU003345"/>
    </source>
</evidence>
<feature type="domain" description="Aldehyde dehydrogenase" evidence="5">
    <location>
        <begin position="22"/>
        <end position="472"/>
    </location>
</feature>
<keyword evidence="7" id="KW-1185">Reference proteome</keyword>
<dbReference type="Gene3D" id="3.40.605.10">
    <property type="entry name" value="Aldehyde Dehydrogenase, Chain A, domain 1"/>
    <property type="match status" value="1"/>
</dbReference>
<dbReference type="EMBL" id="JAFKCS010000005">
    <property type="protein sequence ID" value="MBN7819780.1"/>
    <property type="molecule type" value="Genomic_DNA"/>
</dbReference>
<name>A0ABS3CT24_9ALTE</name>
<dbReference type="PROSITE" id="PS00070">
    <property type="entry name" value="ALDEHYDE_DEHYDR_CYS"/>
    <property type="match status" value="1"/>
</dbReference>
<sequence>MTHDFQGLLKQGSYINGQWHQSARQFVVTDKANDEVLARVADAGVGETEAAIDAAYQAFDGWRNLTANQRSQYLQRWYQLMMAHQDTLGLLLTLEQGKPLAEAKGEIAYGAGYVQWFAEEAKRAYGDIIPAAASGQQIQVVKSPVGVVAAITPWNFPNAMIARKAAAALSAGCTFVVRPAAQTPLSALAMAELAEQAGIPAGVFNVIAGEDAAEIGKVLTGSTKVAKFSFTGSTRIGKILTAACAATIKRVSMELGGNAPFLVFDDADLDAAVKGAMASKFRNAGQTCVCANRFLLQAGIAQAFTDKLLNEVKALKVGHGTDNVQIGPLISAKAAEDVHQKVIQSVAMGAKVLLGGDYGGGAFYPPTVVCGVTPDMPLFNQEIFGPVVAICEFSDEQQAMALANQTEYGLASYFYARDIGRVQRVADALQFGMVGINEGIISNPAAPFGGVKQSGYGREGSMYGLDDYMNIQYRCLGGLNRVD</sequence>
<dbReference type="PANTHER" id="PTHR43353:SF5">
    <property type="entry name" value="SUCCINATE-SEMIALDEHYDE DEHYDROGENASE, MITOCHONDRIAL"/>
    <property type="match status" value="1"/>
</dbReference>
<dbReference type="InterPro" id="IPR029510">
    <property type="entry name" value="Ald_DH_CS_GLU"/>
</dbReference>
<reference evidence="6 7" key="1">
    <citation type="submission" date="2021-03" db="EMBL/GenBank/DDBJ databases">
        <title>novel species isolated from a fishpond in China.</title>
        <authorList>
            <person name="Lu H."/>
            <person name="Cai Z."/>
        </authorList>
    </citation>
    <scope>NUCLEOTIDE SEQUENCE [LARGE SCALE GENOMIC DNA]</scope>
    <source>
        <strain evidence="6 7">Y57</strain>
    </source>
</reference>
<dbReference type="CDD" id="cd07103">
    <property type="entry name" value="ALDH_F5_SSADH_GabD"/>
    <property type="match status" value="1"/>
</dbReference>
<evidence type="ECO:0000256" key="2">
    <source>
        <dbReference type="ARBA" id="ARBA00023002"/>
    </source>
</evidence>
<dbReference type="RefSeq" id="WP_206593608.1">
    <property type="nucleotide sequence ID" value="NZ_JAFKCS010000005.1"/>
</dbReference>
<evidence type="ECO:0000259" key="5">
    <source>
        <dbReference type="Pfam" id="PF00171"/>
    </source>
</evidence>
<dbReference type="InterPro" id="IPR016162">
    <property type="entry name" value="Ald_DH_N"/>
</dbReference>
<dbReference type="Pfam" id="PF00171">
    <property type="entry name" value="Aldedh"/>
    <property type="match status" value="1"/>
</dbReference>
<dbReference type="InterPro" id="IPR016163">
    <property type="entry name" value="Ald_DH_C"/>
</dbReference>
<keyword evidence="2 4" id="KW-0560">Oxidoreductase</keyword>
<accession>A0ABS3CT24</accession>
<dbReference type="Proteomes" id="UP000663992">
    <property type="component" value="Unassembled WGS sequence"/>
</dbReference>
<gene>
    <name evidence="6" type="ORF">J0A65_07880</name>
</gene>
<evidence type="ECO:0000313" key="6">
    <source>
        <dbReference type="EMBL" id="MBN7819780.1"/>
    </source>
</evidence>
<dbReference type="Gene3D" id="3.40.309.10">
    <property type="entry name" value="Aldehyde Dehydrogenase, Chain A, domain 2"/>
    <property type="match status" value="1"/>
</dbReference>
<dbReference type="InterPro" id="IPR016160">
    <property type="entry name" value="Ald_DH_CS_CYS"/>
</dbReference>
<evidence type="ECO:0000256" key="3">
    <source>
        <dbReference type="PROSITE-ProRule" id="PRU10007"/>
    </source>
</evidence>
<evidence type="ECO:0000256" key="1">
    <source>
        <dbReference type="ARBA" id="ARBA00009986"/>
    </source>
</evidence>